<keyword evidence="2" id="KW-1185">Reference proteome</keyword>
<reference evidence="1 2" key="1">
    <citation type="journal article" date="2016" name="Nat. Microbiol.">
        <title>The Mouse Intestinal Bacterial Collection (miBC) provides host-specific insight into cultured diversity and functional potential of the gut microbiota.</title>
        <authorList>
            <person name="Lagkouvardos I."/>
            <person name="Pukall R."/>
            <person name="Abt B."/>
            <person name="Foesel B.U."/>
            <person name="Meier-Kolthoff J.P."/>
            <person name="Kumar N."/>
            <person name="Bresciani A."/>
            <person name="Martinez I."/>
            <person name="Just S."/>
            <person name="Ziegler C."/>
            <person name="Brugiroux S."/>
            <person name="Garzetti D."/>
            <person name="Wenning M."/>
            <person name="Bui T.P."/>
            <person name="Wang J."/>
            <person name="Hugenholtz F."/>
            <person name="Plugge C.M."/>
            <person name="Peterson D.A."/>
            <person name="Hornef M.W."/>
            <person name="Baines J.F."/>
            <person name="Smidt H."/>
            <person name="Walter J."/>
            <person name="Kristiansen K."/>
            <person name="Nielsen H.B."/>
            <person name="Haller D."/>
            <person name="Overmann J."/>
            <person name="Stecher B."/>
            <person name="Clavel T."/>
        </authorList>
    </citation>
    <scope>NUCLEOTIDE SEQUENCE [LARGE SCALE GENOMIC DNA]</scope>
    <source>
        <strain evidence="1 2">DSM 28560</strain>
    </source>
</reference>
<sequence>MNYWAWGGKYIGRRSGDYLYSATGEPLGVFYGDELYDFSGKYIGEVRNKDRLIVNRSNKHKRKSGRCKPCGICGSSCCDYVGYVMLCGYEDFTIE</sequence>
<dbReference type="EMBL" id="SMMX01000009">
    <property type="protein sequence ID" value="TDA21439.1"/>
    <property type="molecule type" value="Genomic_DNA"/>
</dbReference>
<evidence type="ECO:0000313" key="1">
    <source>
        <dbReference type="EMBL" id="TDA21439.1"/>
    </source>
</evidence>
<gene>
    <name evidence="1" type="ORF">E1963_12310</name>
</gene>
<dbReference type="Proteomes" id="UP000295710">
    <property type="component" value="Unassembled WGS sequence"/>
</dbReference>
<dbReference type="AlphaFoldDB" id="A0A4R4FF60"/>
<protein>
    <submittedName>
        <fullName evidence="1">Uncharacterized protein</fullName>
    </submittedName>
</protein>
<comment type="caution">
    <text evidence="1">The sequence shown here is derived from an EMBL/GenBank/DDBJ whole genome shotgun (WGS) entry which is preliminary data.</text>
</comment>
<organism evidence="1 2">
    <name type="scientific">Extibacter muris</name>
    <dbReference type="NCBI Taxonomy" id="1796622"/>
    <lineage>
        <taxon>Bacteria</taxon>
        <taxon>Bacillati</taxon>
        <taxon>Bacillota</taxon>
        <taxon>Clostridia</taxon>
        <taxon>Lachnospirales</taxon>
        <taxon>Lachnospiraceae</taxon>
        <taxon>Extibacter</taxon>
    </lineage>
</organism>
<dbReference type="RefSeq" id="WP_132278369.1">
    <property type="nucleotide sequence ID" value="NZ_JAOBST010000031.1"/>
</dbReference>
<accession>A0A4R4FF60</accession>
<evidence type="ECO:0000313" key="2">
    <source>
        <dbReference type="Proteomes" id="UP000295710"/>
    </source>
</evidence>
<proteinExistence type="predicted"/>
<name>A0A4R4FF60_9FIRM</name>